<dbReference type="PANTHER" id="PTHR43790:SF4">
    <property type="entry name" value="GUANOSINE IMPORT ATP-BINDING PROTEIN NUPO"/>
    <property type="match status" value="1"/>
</dbReference>
<reference evidence="4 5" key="1">
    <citation type="submission" date="2009-04" db="EMBL/GenBank/DDBJ databases">
        <authorList>
            <person name="Qin X."/>
            <person name="Bachman B."/>
            <person name="Battles P."/>
            <person name="Bell A."/>
            <person name="Bess C."/>
            <person name="Bickham C."/>
            <person name="Chaboub L."/>
            <person name="Chen D."/>
            <person name="Coyle M."/>
            <person name="Deiros D.R."/>
            <person name="Dinh H."/>
            <person name="Forbes L."/>
            <person name="Fowler G."/>
            <person name="Francisco L."/>
            <person name="Fu Q."/>
            <person name="Gubbala S."/>
            <person name="Hale W."/>
            <person name="Han Y."/>
            <person name="Hemphill L."/>
            <person name="Highlander S.K."/>
            <person name="Hirani K."/>
            <person name="Hogues M."/>
            <person name="Jackson L."/>
            <person name="Jakkamsetti A."/>
            <person name="Javaid M."/>
            <person name="Jiang H."/>
            <person name="Korchina V."/>
            <person name="Kovar C."/>
            <person name="Lara F."/>
            <person name="Lee S."/>
            <person name="Mata R."/>
            <person name="Mathew T."/>
            <person name="Moen C."/>
            <person name="Morales K."/>
            <person name="Munidasa M."/>
            <person name="Nazareth L."/>
            <person name="Ngo R."/>
            <person name="Nguyen L."/>
            <person name="Okwuonu G."/>
            <person name="Ongeri F."/>
            <person name="Patil S."/>
            <person name="Petrosino J."/>
            <person name="Pham C."/>
            <person name="Pham P."/>
            <person name="Pu L.-L."/>
            <person name="Puazo M."/>
            <person name="Raj R."/>
            <person name="Reid J."/>
            <person name="Rouhana J."/>
            <person name="Saada N."/>
            <person name="Shang Y."/>
            <person name="Simmons D."/>
            <person name="Thornton R."/>
            <person name="Warren J."/>
            <person name="Weissenberger G."/>
            <person name="Zhang J."/>
            <person name="Zhang L."/>
            <person name="Zhou C."/>
            <person name="Zhu D."/>
            <person name="Muzny D."/>
            <person name="Worley K."/>
            <person name="Gibbs R."/>
        </authorList>
    </citation>
    <scope>NUCLEOTIDE SEQUENCE [LARGE SCALE GENOMIC DNA]</scope>
    <source>
        <strain evidence="4 5">F0268</strain>
    </source>
</reference>
<sequence length="154" mass="17304">MSEFVVEMKNIVKSFGEVHAVKDGQFNLIKGEIHSLIGENGAGKSTMMKLLYGMYPIDSGEIIVKGQSMGKLDPKLAIQHGIGMVHQEFMLVNDLTVLENVILGFEPKKGLQIDFDKARKEIQHFIDQYNMEIQLDKKVSQISVGEAQRVEIIK</sequence>
<organism evidence="4 5">
    <name type="scientific">Oribacterium sinus F0268</name>
    <dbReference type="NCBI Taxonomy" id="585501"/>
    <lineage>
        <taxon>Bacteria</taxon>
        <taxon>Bacillati</taxon>
        <taxon>Bacillota</taxon>
        <taxon>Clostridia</taxon>
        <taxon>Lachnospirales</taxon>
        <taxon>Lachnospiraceae</taxon>
        <taxon>Oribacterium</taxon>
    </lineage>
</organism>
<protein>
    <recommendedName>
        <fullName evidence="3">ABC transporter domain-containing protein</fullName>
    </recommendedName>
</protein>
<gene>
    <name evidence="4" type="ORF">HMPREF6123_1980</name>
</gene>
<dbReference type="InterPro" id="IPR003439">
    <property type="entry name" value="ABC_transporter-like_ATP-bd"/>
</dbReference>
<comment type="caution">
    <text evidence="4">The sequence shown here is derived from an EMBL/GenBank/DDBJ whole genome shotgun (WGS) entry which is preliminary data.</text>
</comment>
<evidence type="ECO:0000313" key="4">
    <source>
        <dbReference type="EMBL" id="EEJ50740.1"/>
    </source>
</evidence>
<dbReference type="Gene3D" id="3.40.50.300">
    <property type="entry name" value="P-loop containing nucleotide triphosphate hydrolases"/>
    <property type="match status" value="1"/>
</dbReference>
<evidence type="ECO:0000313" key="5">
    <source>
        <dbReference type="Proteomes" id="UP000004121"/>
    </source>
</evidence>
<dbReference type="InParanoid" id="C2KZR1"/>
<evidence type="ECO:0000256" key="2">
    <source>
        <dbReference type="ARBA" id="ARBA00022840"/>
    </source>
</evidence>
<dbReference type="OrthoDB" id="9771863at2"/>
<dbReference type="PANTHER" id="PTHR43790">
    <property type="entry name" value="CARBOHYDRATE TRANSPORT ATP-BINDING PROTEIN MG119-RELATED"/>
    <property type="match status" value="1"/>
</dbReference>
<dbReference type="SUPFAM" id="SSF52540">
    <property type="entry name" value="P-loop containing nucleoside triphosphate hydrolases"/>
    <property type="match status" value="1"/>
</dbReference>
<dbReference type="InterPro" id="IPR027417">
    <property type="entry name" value="P-loop_NTPase"/>
</dbReference>
<dbReference type="GO" id="GO:0016887">
    <property type="term" value="F:ATP hydrolysis activity"/>
    <property type="evidence" value="ECO:0007669"/>
    <property type="project" value="InterPro"/>
</dbReference>
<keyword evidence="2" id="KW-0067">ATP-binding</keyword>
<evidence type="ECO:0000259" key="3">
    <source>
        <dbReference type="Pfam" id="PF00005"/>
    </source>
</evidence>
<accession>C2KZR1</accession>
<dbReference type="InterPro" id="IPR050107">
    <property type="entry name" value="ABC_carbohydrate_import_ATPase"/>
</dbReference>
<dbReference type="eggNOG" id="COG3845">
    <property type="taxonomic scope" value="Bacteria"/>
</dbReference>
<keyword evidence="5" id="KW-1185">Reference proteome</keyword>
<dbReference type="EMBL" id="ACKX01000194">
    <property type="protein sequence ID" value="EEJ50740.1"/>
    <property type="molecule type" value="Genomic_DNA"/>
</dbReference>
<feature type="non-terminal residue" evidence="4">
    <location>
        <position position="154"/>
    </location>
</feature>
<dbReference type="HOGENOM" id="CLU_000604_1_15_9"/>
<dbReference type="Pfam" id="PF00005">
    <property type="entry name" value="ABC_tran"/>
    <property type="match status" value="1"/>
</dbReference>
<feature type="domain" description="ABC transporter" evidence="3">
    <location>
        <begin position="22"/>
        <end position="153"/>
    </location>
</feature>
<dbReference type="AlphaFoldDB" id="C2KZR1"/>
<dbReference type="Proteomes" id="UP000004121">
    <property type="component" value="Unassembled WGS sequence"/>
</dbReference>
<name>C2KZR1_9FIRM</name>
<dbReference type="GO" id="GO:0005524">
    <property type="term" value="F:ATP binding"/>
    <property type="evidence" value="ECO:0007669"/>
    <property type="project" value="UniProtKB-KW"/>
</dbReference>
<evidence type="ECO:0000256" key="1">
    <source>
        <dbReference type="ARBA" id="ARBA00022741"/>
    </source>
</evidence>
<keyword evidence="1" id="KW-0547">Nucleotide-binding</keyword>
<dbReference type="STRING" id="585501.HMPREF6123_1980"/>
<proteinExistence type="predicted"/>